<name>A0AAD6ZH59_9AGAR</name>
<dbReference type="EMBL" id="JARIHO010000049">
    <property type="protein sequence ID" value="KAJ7321932.1"/>
    <property type="molecule type" value="Genomic_DNA"/>
</dbReference>
<keyword evidence="1" id="KW-0812">Transmembrane</keyword>
<reference evidence="2" key="1">
    <citation type="submission" date="2023-03" db="EMBL/GenBank/DDBJ databases">
        <title>Massive genome expansion in bonnet fungi (Mycena s.s.) driven by repeated elements and novel gene families across ecological guilds.</title>
        <authorList>
            <consortium name="Lawrence Berkeley National Laboratory"/>
            <person name="Harder C.B."/>
            <person name="Miyauchi S."/>
            <person name="Viragh M."/>
            <person name="Kuo A."/>
            <person name="Thoen E."/>
            <person name="Andreopoulos B."/>
            <person name="Lu D."/>
            <person name="Skrede I."/>
            <person name="Drula E."/>
            <person name="Henrissat B."/>
            <person name="Morin E."/>
            <person name="Kohler A."/>
            <person name="Barry K."/>
            <person name="LaButti K."/>
            <person name="Morin E."/>
            <person name="Salamov A."/>
            <person name="Lipzen A."/>
            <person name="Mereny Z."/>
            <person name="Hegedus B."/>
            <person name="Baldrian P."/>
            <person name="Stursova M."/>
            <person name="Weitz H."/>
            <person name="Taylor A."/>
            <person name="Grigoriev I.V."/>
            <person name="Nagy L.G."/>
            <person name="Martin F."/>
            <person name="Kauserud H."/>
        </authorList>
    </citation>
    <scope>NUCLEOTIDE SEQUENCE</scope>
    <source>
        <strain evidence="2">CBHHK002</strain>
    </source>
</reference>
<accession>A0AAD6ZH59</accession>
<gene>
    <name evidence="2" type="ORF">DFH08DRAFT_818312</name>
</gene>
<dbReference type="AlphaFoldDB" id="A0AAD6ZH59"/>
<proteinExistence type="predicted"/>
<feature type="transmembrane region" description="Helical" evidence="1">
    <location>
        <begin position="120"/>
        <end position="139"/>
    </location>
</feature>
<evidence type="ECO:0000256" key="1">
    <source>
        <dbReference type="SAM" id="Phobius"/>
    </source>
</evidence>
<dbReference type="Proteomes" id="UP001218218">
    <property type="component" value="Unassembled WGS sequence"/>
</dbReference>
<evidence type="ECO:0000313" key="2">
    <source>
        <dbReference type="EMBL" id="KAJ7321932.1"/>
    </source>
</evidence>
<organism evidence="2 3">
    <name type="scientific">Mycena albidolilacea</name>
    <dbReference type="NCBI Taxonomy" id="1033008"/>
    <lineage>
        <taxon>Eukaryota</taxon>
        <taxon>Fungi</taxon>
        <taxon>Dikarya</taxon>
        <taxon>Basidiomycota</taxon>
        <taxon>Agaricomycotina</taxon>
        <taxon>Agaricomycetes</taxon>
        <taxon>Agaricomycetidae</taxon>
        <taxon>Agaricales</taxon>
        <taxon>Marasmiineae</taxon>
        <taxon>Mycenaceae</taxon>
        <taxon>Mycena</taxon>
    </lineage>
</organism>
<evidence type="ECO:0000313" key="3">
    <source>
        <dbReference type="Proteomes" id="UP001218218"/>
    </source>
</evidence>
<keyword evidence="3" id="KW-1185">Reference proteome</keyword>
<comment type="caution">
    <text evidence="2">The sequence shown here is derived from an EMBL/GenBank/DDBJ whole genome shotgun (WGS) entry which is preliminary data.</text>
</comment>
<sequence length="141" mass="15758">MSAHVNQRRHSIEDIILQKYCKSATVLGFAVVLDASAKSAPNIEWPLLLGFQGVHKKSRSVVRWRKQWQQAVATSVEDSDEQLPPTVNDSLGTKSLAPKSITAFRVDGYLLKYWTIHNTIVMWLLPFSIPLLLGVFGGVDL</sequence>
<keyword evidence="1" id="KW-0472">Membrane</keyword>
<protein>
    <submittedName>
        <fullName evidence="2">Uncharacterized protein</fullName>
    </submittedName>
</protein>
<keyword evidence="1" id="KW-1133">Transmembrane helix</keyword>